<dbReference type="PROSITE" id="PS00455">
    <property type="entry name" value="AMP_BINDING"/>
    <property type="match status" value="1"/>
</dbReference>
<accession>A0A5F9DQP7</accession>
<dbReference type="GO" id="GO:0005759">
    <property type="term" value="C:mitochondrial matrix"/>
    <property type="evidence" value="ECO:0007669"/>
    <property type="project" value="TreeGrafter"/>
</dbReference>
<dbReference type="InterPro" id="IPR025110">
    <property type="entry name" value="AMP-bd_C"/>
</dbReference>
<sequence length="528" mass="59605">MKTWLTFRFIWLAKPSGRHFHRDHQRWASLTLADFEAINRCDRSLPKNFNFAGDVLDQWSQKEKAGERPANPALWWVNGRGDEVKWSFRELGTLSRKAANVLTKPCGLQRGDRVAVILPRIPEWWLVNVACMRTGLVFMPGTTQLTAKDILYRLRVSKAKCIVASEEVAPAVESIVSECPHLKTKLLVSPESRNGWLSFQELFQSASEEHSCVETGSQEPMAIYFTSGTTGSPKMAQHSQSSLGIGYTLCGRYWLDLKSSDIIWNMSDTGWIKAAIGSVFSSWLQGACVFVHRMAQFDTDTFLDTLTTYPITTLCSAPTVYRMLVQKDLKRYKFKKLRHCLTGGEPLNPEIIDENGSVLPPGKEGEIALRVKSTRPFCFFSEYVDNPEKTAATIRGHFYVTGDRGVMDTDGYFWFVGRADDVIISSGYRIGPFEVESALIEHPAVVESAVVSSPDPIRGEVVKAFVVLSAPFKSSNLEELTLELQDHVKKSTAPYKYPRKVEFVQELPKTITGKIKRNVLRDQEWGRR</sequence>
<keyword evidence="10" id="KW-0460">Magnesium</keyword>
<evidence type="ECO:0000259" key="16">
    <source>
        <dbReference type="Pfam" id="PF00501"/>
    </source>
</evidence>
<feature type="domain" description="AMP-binding enzyme C-terminal" evidence="17">
    <location>
        <begin position="434"/>
        <end position="514"/>
    </location>
</feature>
<dbReference type="PANTHER" id="PTHR43605">
    <property type="entry name" value="ACYL-COENZYME A SYNTHETASE"/>
    <property type="match status" value="1"/>
</dbReference>
<proteinExistence type="inferred from homology"/>
<dbReference type="GO" id="GO:0004321">
    <property type="term" value="F:fatty-acyl-CoA synthase activity"/>
    <property type="evidence" value="ECO:0007669"/>
    <property type="project" value="TreeGrafter"/>
</dbReference>
<evidence type="ECO:0000256" key="6">
    <source>
        <dbReference type="ARBA" id="ARBA00022723"/>
    </source>
</evidence>
<evidence type="ECO:0000256" key="1">
    <source>
        <dbReference type="ARBA" id="ARBA00001936"/>
    </source>
</evidence>
<evidence type="ECO:0000256" key="4">
    <source>
        <dbReference type="ARBA" id="ARBA00006432"/>
    </source>
</evidence>
<comment type="cofactor">
    <cofactor evidence="2">
        <name>Mg(2+)</name>
        <dbReference type="ChEBI" id="CHEBI:18420"/>
    </cofactor>
</comment>
<keyword evidence="7" id="KW-0547">Nucleotide-binding</keyword>
<evidence type="ECO:0000256" key="3">
    <source>
        <dbReference type="ARBA" id="ARBA00004173"/>
    </source>
</evidence>
<dbReference type="Pfam" id="PF00501">
    <property type="entry name" value="AMP-binding"/>
    <property type="match status" value="1"/>
</dbReference>
<keyword evidence="8" id="KW-0276">Fatty acid metabolism</keyword>
<dbReference type="InterPro" id="IPR042099">
    <property type="entry name" value="ANL_N_sf"/>
</dbReference>
<evidence type="ECO:0000313" key="18">
    <source>
        <dbReference type="Ensembl" id="ENSOCUP00000047903.1"/>
    </source>
</evidence>
<dbReference type="GO" id="GO:0005524">
    <property type="term" value="F:ATP binding"/>
    <property type="evidence" value="ECO:0007669"/>
    <property type="project" value="UniProtKB-KW"/>
</dbReference>
<evidence type="ECO:0000256" key="8">
    <source>
        <dbReference type="ARBA" id="ARBA00022832"/>
    </source>
</evidence>
<evidence type="ECO:0000256" key="5">
    <source>
        <dbReference type="ARBA" id="ARBA00022598"/>
    </source>
</evidence>
<comment type="subcellular location">
    <subcellularLocation>
        <location evidence="3">Mitochondrion</location>
    </subcellularLocation>
</comment>
<reference evidence="18 19" key="1">
    <citation type="journal article" date="2011" name="Nature">
        <title>A high-resolution map of human evolutionary constraint using 29 mammals.</title>
        <authorList>
            <person name="Lindblad-Toh K."/>
            <person name="Garber M."/>
            <person name="Zuk O."/>
            <person name="Lin M.F."/>
            <person name="Parker B.J."/>
            <person name="Washietl S."/>
            <person name="Kheradpour P."/>
            <person name="Ernst J."/>
            <person name="Jordan G."/>
            <person name="Mauceli E."/>
            <person name="Ward L.D."/>
            <person name="Lowe C.B."/>
            <person name="Holloway A.K."/>
            <person name="Clamp M."/>
            <person name="Gnerre S."/>
            <person name="Alfoldi J."/>
            <person name="Beal K."/>
            <person name="Chang J."/>
            <person name="Clawson H."/>
            <person name="Cuff J."/>
            <person name="Di Palma F."/>
            <person name="Fitzgerald S."/>
            <person name="Flicek P."/>
            <person name="Guttman M."/>
            <person name="Hubisz M.J."/>
            <person name="Jaffe D.B."/>
            <person name="Jungreis I."/>
            <person name="Kent W.J."/>
            <person name="Kostka D."/>
            <person name="Lara M."/>
            <person name="Martins A.L."/>
            <person name="Massingham T."/>
            <person name="Moltke I."/>
            <person name="Raney B.J."/>
            <person name="Rasmussen M.D."/>
            <person name="Robinson J."/>
            <person name="Stark A."/>
            <person name="Vilella A.J."/>
            <person name="Wen J."/>
            <person name="Xie X."/>
            <person name="Zody M.C."/>
            <person name="Baldwin J."/>
            <person name="Bloom T."/>
            <person name="Chin C.W."/>
            <person name="Heiman D."/>
            <person name="Nicol R."/>
            <person name="Nusbaum C."/>
            <person name="Young S."/>
            <person name="Wilkinson J."/>
            <person name="Worley K.C."/>
            <person name="Kovar C.L."/>
            <person name="Muzny D.M."/>
            <person name="Gibbs R.A."/>
            <person name="Cree A."/>
            <person name="Dihn H.H."/>
            <person name="Fowler G."/>
            <person name="Jhangiani S."/>
            <person name="Joshi V."/>
            <person name="Lee S."/>
            <person name="Lewis L.R."/>
            <person name="Nazareth L.V."/>
            <person name="Okwuonu G."/>
            <person name="Santibanez J."/>
            <person name="Warren W.C."/>
            <person name="Mardis E.R."/>
            <person name="Weinstock G.M."/>
            <person name="Wilson R.K."/>
            <person name="Delehaunty K."/>
            <person name="Dooling D."/>
            <person name="Fronik C."/>
            <person name="Fulton L."/>
            <person name="Fulton B."/>
            <person name="Graves T."/>
            <person name="Minx P."/>
            <person name="Sodergren E."/>
            <person name="Birney E."/>
            <person name="Margulies E.H."/>
            <person name="Herrero J."/>
            <person name="Green E.D."/>
            <person name="Haussler D."/>
            <person name="Siepel A."/>
            <person name="Goldman N."/>
            <person name="Pollard K.S."/>
            <person name="Pedersen J.S."/>
            <person name="Lander E.S."/>
            <person name="Kellis M."/>
        </authorList>
    </citation>
    <scope>NUCLEOTIDE SEQUENCE [LARGE SCALE GENOMIC DNA]</scope>
    <source>
        <strain evidence="18 19">Thorbecke inbred</strain>
    </source>
</reference>
<evidence type="ECO:0000256" key="14">
    <source>
        <dbReference type="ARBA" id="ARBA00039009"/>
    </source>
</evidence>
<feature type="domain" description="AMP-dependent synthetase/ligase" evidence="16">
    <location>
        <begin position="63"/>
        <end position="354"/>
    </location>
</feature>
<evidence type="ECO:0000313" key="19">
    <source>
        <dbReference type="Proteomes" id="UP000001811"/>
    </source>
</evidence>
<dbReference type="FunFam" id="3.40.50.12780:FF:000007">
    <property type="entry name" value="Acyl-coenzyme A synthetase ACSM2A, mitochondrial"/>
    <property type="match status" value="1"/>
</dbReference>
<evidence type="ECO:0000256" key="15">
    <source>
        <dbReference type="ARBA" id="ARBA00048477"/>
    </source>
</evidence>
<dbReference type="Pfam" id="PF13193">
    <property type="entry name" value="AMP-binding_C"/>
    <property type="match status" value="1"/>
</dbReference>
<evidence type="ECO:0000256" key="9">
    <source>
        <dbReference type="ARBA" id="ARBA00022840"/>
    </source>
</evidence>
<dbReference type="GO" id="GO:0006633">
    <property type="term" value="P:fatty acid biosynthetic process"/>
    <property type="evidence" value="ECO:0007669"/>
    <property type="project" value="TreeGrafter"/>
</dbReference>
<dbReference type="InterPro" id="IPR045851">
    <property type="entry name" value="AMP-bd_C_sf"/>
</dbReference>
<dbReference type="InterPro" id="IPR020845">
    <property type="entry name" value="AMP-binding_CS"/>
</dbReference>
<dbReference type="EC" id="6.2.1.2" evidence="14"/>
<dbReference type="GO" id="GO:0031956">
    <property type="term" value="F:medium-chain fatty acid-CoA ligase activity"/>
    <property type="evidence" value="ECO:0007669"/>
    <property type="project" value="UniProtKB-EC"/>
</dbReference>
<dbReference type="Bgee" id="ENSOCUG00000025752">
    <property type="expression patterns" value="Expressed in aorta and 5 other cell types or tissues"/>
</dbReference>
<comment type="similarity">
    <text evidence="4">Belongs to the ATP-dependent AMP-binding enzyme family.</text>
</comment>
<evidence type="ECO:0000256" key="12">
    <source>
        <dbReference type="ARBA" id="ARBA00023098"/>
    </source>
</evidence>
<comment type="cofactor">
    <cofactor evidence="1">
        <name>Mn(2+)</name>
        <dbReference type="ChEBI" id="CHEBI:29035"/>
    </cofactor>
</comment>
<keyword evidence="9" id="KW-0067">ATP-binding</keyword>
<keyword evidence="6" id="KW-0479">Metal-binding</keyword>
<keyword evidence="12" id="KW-0443">Lipid metabolism</keyword>
<evidence type="ECO:0000256" key="7">
    <source>
        <dbReference type="ARBA" id="ARBA00022741"/>
    </source>
</evidence>
<dbReference type="InterPro" id="IPR000873">
    <property type="entry name" value="AMP-dep_synth/lig_dom"/>
</dbReference>
<evidence type="ECO:0000256" key="13">
    <source>
        <dbReference type="ARBA" id="ARBA00023128"/>
    </source>
</evidence>
<evidence type="ECO:0000256" key="2">
    <source>
        <dbReference type="ARBA" id="ARBA00001946"/>
    </source>
</evidence>
<comment type="catalytic activity">
    <reaction evidence="15">
        <text>a medium-chain fatty acid + ATP + CoA = a medium-chain fatty acyl-CoA + AMP + diphosphate</text>
        <dbReference type="Rhea" id="RHEA:48340"/>
        <dbReference type="ChEBI" id="CHEBI:30616"/>
        <dbReference type="ChEBI" id="CHEBI:33019"/>
        <dbReference type="ChEBI" id="CHEBI:57287"/>
        <dbReference type="ChEBI" id="CHEBI:59558"/>
        <dbReference type="ChEBI" id="CHEBI:90546"/>
        <dbReference type="ChEBI" id="CHEBI:456215"/>
        <dbReference type="EC" id="6.2.1.2"/>
    </reaction>
    <physiologicalReaction direction="left-to-right" evidence="15">
        <dbReference type="Rhea" id="RHEA:48341"/>
    </physiologicalReaction>
</comment>
<organism evidence="18 19">
    <name type="scientific">Oryctolagus cuniculus</name>
    <name type="common">Rabbit</name>
    <dbReference type="NCBI Taxonomy" id="9986"/>
    <lineage>
        <taxon>Eukaryota</taxon>
        <taxon>Metazoa</taxon>
        <taxon>Chordata</taxon>
        <taxon>Craniata</taxon>
        <taxon>Vertebrata</taxon>
        <taxon>Euteleostomi</taxon>
        <taxon>Mammalia</taxon>
        <taxon>Eutheria</taxon>
        <taxon>Euarchontoglires</taxon>
        <taxon>Glires</taxon>
        <taxon>Lagomorpha</taxon>
        <taxon>Leporidae</taxon>
        <taxon>Oryctolagus</taxon>
    </lineage>
</organism>
<dbReference type="InterPro" id="IPR051087">
    <property type="entry name" value="Mitochondrial_ACSM"/>
</dbReference>
<dbReference type="PANTHER" id="PTHR43605:SF8">
    <property type="entry name" value="ACYL-COENZYME A SYNTHETASE ACSM4, MITOCHONDRIAL"/>
    <property type="match status" value="1"/>
</dbReference>
<dbReference type="AlphaFoldDB" id="A0A5F9DQP7"/>
<protein>
    <recommendedName>
        <fullName evidence="14">medium-chain acyl-CoA ligase</fullName>
        <ecNumber evidence="14">6.2.1.2</ecNumber>
    </recommendedName>
</protein>
<gene>
    <name evidence="18" type="primary">ACSM4</name>
</gene>
<keyword evidence="19" id="KW-1185">Reference proteome</keyword>
<keyword evidence="13" id="KW-0496">Mitochondrion</keyword>
<reference evidence="18" key="3">
    <citation type="submission" date="2025-09" db="UniProtKB">
        <authorList>
            <consortium name="Ensembl"/>
        </authorList>
    </citation>
    <scope>IDENTIFICATION</scope>
    <source>
        <strain evidence="18">Thorbecke</strain>
    </source>
</reference>
<dbReference type="Gene3D" id="3.30.300.30">
    <property type="match status" value="1"/>
</dbReference>
<reference evidence="18" key="2">
    <citation type="submission" date="2025-08" db="UniProtKB">
        <authorList>
            <consortium name="Ensembl"/>
        </authorList>
    </citation>
    <scope>IDENTIFICATION</scope>
    <source>
        <strain evidence="18">Thorbecke</strain>
    </source>
</reference>
<evidence type="ECO:0000259" key="17">
    <source>
        <dbReference type="Pfam" id="PF13193"/>
    </source>
</evidence>
<dbReference type="GO" id="GO:0006637">
    <property type="term" value="P:acyl-CoA metabolic process"/>
    <property type="evidence" value="ECO:0007669"/>
    <property type="project" value="TreeGrafter"/>
</dbReference>
<dbReference type="Gene3D" id="3.40.50.12780">
    <property type="entry name" value="N-terminal domain of ligase-like"/>
    <property type="match status" value="2"/>
</dbReference>
<dbReference type="SUPFAM" id="SSF56801">
    <property type="entry name" value="Acetyl-CoA synthetase-like"/>
    <property type="match status" value="1"/>
</dbReference>
<dbReference type="Ensembl" id="ENSOCUT00000036244.1">
    <property type="protein sequence ID" value="ENSOCUP00000047903.1"/>
    <property type="gene ID" value="ENSOCUG00000025752.3"/>
</dbReference>
<dbReference type="GeneTree" id="ENSGT00940000162316"/>
<keyword evidence="11" id="KW-0809">Transit peptide</keyword>
<evidence type="ECO:0000256" key="11">
    <source>
        <dbReference type="ARBA" id="ARBA00022946"/>
    </source>
</evidence>
<dbReference type="FunFam" id="3.30.300.30:FF:000005">
    <property type="entry name" value="Acyl-coenzyme A synthetase ACSM5, mitochondrial"/>
    <property type="match status" value="1"/>
</dbReference>
<dbReference type="GO" id="GO:0046872">
    <property type="term" value="F:metal ion binding"/>
    <property type="evidence" value="ECO:0007669"/>
    <property type="project" value="UniProtKB-KW"/>
</dbReference>
<name>A0A5F9DQP7_RABIT</name>
<keyword evidence="5" id="KW-0436">Ligase</keyword>
<dbReference type="Proteomes" id="UP000001811">
    <property type="component" value="Chromosome 6"/>
</dbReference>
<evidence type="ECO:0000256" key="10">
    <source>
        <dbReference type="ARBA" id="ARBA00022842"/>
    </source>
</evidence>
<dbReference type="EMBL" id="AAGW02061427">
    <property type="status" value="NOT_ANNOTATED_CDS"/>
    <property type="molecule type" value="Genomic_DNA"/>
</dbReference>